<sequence>MQKLTDKEIRRALIVHLGRRARPPHATLEEVHVCNGNAIADVVAVYKTMHCYEIKGETDSINRIVRQSQFYDQAFPLITLVTTKNHLNRAEVIAPKHWGIIVANSSPNDSVTLKHIRGATRNPSYLPEIALLSLWRSELVNFPNFSSPSLEKMNRQRIAELIVSSLPTNAINEVVGKALAARSSNNATLDNPVTYTQYEHISSVLELLKE</sequence>
<accession>A0A4Y6RCU9</accession>
<evidence type="ECO:0000313" key="1">
    <source>
        <dbReference type="EMBL" id="QDG70220.1"/>
    </source>
</evidence>
<gene>
    <name evidence="1" type="ORF">FJQ89_07175</name>
</gene>
<reference evidence="1 2" key="1">
    <citation type="submission" date="2019-06" db="EMBL/GenBank/DDBJ databases">
        <title>Complete genome sequence of Janthinobacterium sp. SNU WT3 isolated from diseased rainbow trout.</title>
        <authorList>
            <person name="Oh W.T."/>
            <person name="Park S.C."/>
        </authorList>
    </citation>
    <scope>NUCLEOTIDE SEQUENCE [LARGE SCALE GENOMIC DNA]</scope>
    <source>
        <strain evidence="1 2">SNU WT3</strain>
    </source>
</reference>
<dbReference type="Proteomes" id="UP000316665">
    <property type="component" value="Chromosome"/>
</dbReference>
<proteinExistence type="predicted"/>
<evidence type="ECO:0000313" key="2">
    <source>
        <dbReference type="Proteomes" id="UP000316665"/>
    </source>
</evidence>
<dbReference type="KEGG" id="jas:FJQ89_07175"/>
<keyword evidence="2" id="KW-1185">Reference proteome</keyword>
<dbReference type="RefSeq" id="WP_141169650.1">
    <property type="nucleotide sequence ID" value="NZ_CP041185.1"/>
</dbReference>
<dbReference type="OrthoDB" id="5020258at2"/>
<dbReference type="NCBIfam" id="NF033832">
    <property type="entry name" value="sce7726_fam"/>
    <property type="match status" value="1"/>
</dbReference>
<organism evidence="1 2">
    <name type="scientific">Janthinobacterium tructae</name>
    <dbReference type="NCBI Taxonomy" id="2590869"/>
    <lineage>
        <taxon>Bacteria</taxon>
        <taxon>Pseudomonadati</taxon>
        <taxon>Pseudomonadota</taxon>
        <taxon>Betaproteobacteria</taxon>
        <taxon>Burkholderiales</taxon>
        <taxon>Oxalobacteraceae</taxon>
        <taxon>Janthinobacterium</taxon>
    </lineage>
</organism>
<dbReference type="InterPro" id="IPR047729">
    <property type="entry name" value="Sce7726-like"/>
</dbReference>
<protein>
    <submittedName>
        <fullName evidence="1">Sce7726 family protein</fullName>
    </submittedName>
</protein>
<dbReference type="EMBL" id="CP041185">
    <property type="protein sequence ID" value="QDG70220.1"/>
    <property type="molecule type" value="Genomic_DNA"/>
</dbReference>
<name>A0A4Y6RCU9_9BURK</name>
<dbReference type="AlphaFoldDB" id="A0A4Y6RCU9"/>